<evidence type="ECO:0000313" key="4">
    <source>
        <dbReference type="EMBL" id="RSN70621.1"/>
    </source>
</evidence>
<evidence type="ECO:0000256" key="2">
    <source>
        <dbReference type="ARBA" id="ARBA00022840"/>
    </source>
</evidence>
<name>A0A3R9R017_9CREN</name>
<dbReference type="SUPFAM" id="SSF52540">
    <property type="entry name" value="P-loop containing nucleoside triphosphate hydrolases"/>
    <property type="match status" value="1"/>
</dbReference>
<dbReference type="AlphaFoldDB" id="A0A3R9R017"/>
<dbReference type="Proteomes" id="UP000278149">
    <property type="component" value="Unassembled WGS sequence"/>
</dbReference>
<proteinExistence type="predicted"/>
<dbReference type="Gene3D" id="3.40.50.300">
    <property type="entry name" value="P-loop containing nucleotide triphosphate hydrolases"/>
    <property type="match status" value="1"/>
</dbReference>
<keyword evidence="2" id="KW-0067">ATP-binding</keyword>
<comment type="caution">
    <text evidence="4">The sequence shown here is derived from an EMBL/GenBank/DDBJ whole genome shotgun (WGS) entry which is preliminary data.</text>
</comment>
<dbReference type="PANTHER" id="PTHR43637">
    <property type="entry name" value="UPF0273 PROTEIN TM_0370"/>
    <property type="match status" value="1"/>
</dbReference>
<evidence type="ECO:0000259" key="3">
    <source>
        <dbReference type="Pfam" id="PF06745"/>
    </source>
</evidence>
<dbReference type="PANTHER" id="PTHR43637:SF2">
    <property type="entry name" value="PROTEIN GVPD 1"/>
    <property type="match status" value="1"/>
</dbReference>
<dbReference type="GeneID" id="6094244"/>
<feature type="domain" description="KaiC-like" evidence="3">
    <location>
        <begin position="5"/>
        <end position="243"/>
    </location>
</feature>
<dbReference type="GO" id="GO:0005524">
    <property type="term" value="F:ATP binding"/>
    <property type="evidence" value="ECO:0007669"/>
    <property type="project" value="UniProtKB-KW"/>
</dbReference>
<dbReference type="OMA" id="HCHYPIP"/>
<organism evidence="4 5">
    <name type="scientific">Candidatus Korarchaeum cryptofilum</name>
    <dbReference type="NCBI Taxonomy" id="498846"/>
    <lineage>
        <taxon>Archaea</taxon>
        <taxon>Thermoproteota</taxon>
        <taxon>Candidatus Korarchaeia</taxon>
        <taxon>Candidatus Korarchaeales</taxon>
        <taxon>Candidatus Korarchaeaceae</taxon>
        <taxon>Candidatus Korarchaeum</taxon>
    </lineage>
</organism>
<dbReference type="RefSeq" id="WP_012309610.1">
    <property type="nucleotide sequence ID" value="NZ_RCOR01000006.1"/>
</dbReference>
<evidence type="ECO:0000256" key="1">
    <source>
        <dbReference type="ARBA" id="ARBA00022741"/>
    </source>
</evidence>
<evidence type="ECO:0000313" key="5">
    <source>
        <dbReference type="Proteomes" id="UP000278149"/>
    </source>
</evidence>
<gene>
    <name evidence="4" type="ORF">D9Q81_01035</name>
</gene>
<dbReference type="Pfam" id="PF06745">
    <property type="entry name" value="ATPase"/>
    <property type="match status" value="1"/>
</dbReference>
<keyword evidence="1" id="KW-0547">Nucleotide-binding</keyword>
<protein>
    <recommendedName>
        <fullName evidence="3">KaiC-like domain-containing protein</fullName>
    </recommendedName>
</protein>
<reference evidence="4 5" key="1">
    <citation type="submission" date="2018-10" db="EMBL/GenBank/DDBJ databases">
        <title>Co-occurring genomic capacity for anaerobic methane metabolism and dissimilatory sulfite reduction discovered in the Korarchaeota.</title>
        <authorList>
            <person name="Mckay L.J."/>
            <person name="Dlakic M."/>
            <person name="Fields M.W."/>
            <person name="Delmont T.O."/>
            <person name="Eren A.M."/>
            <person name="Jay Z.J."/>
            <person name="Klingelsmith K.B."/>
            <person name="Rusch D.B."/>
            <person name="Inskeep W.P."/>
        </authorList>
    </citation>
    <scope>NUCLEOTIDE SEQUENCE [LARGE SCALE GENOMIC DNA]</scope>
    <source>
        <strain evidence="4 5">WS</strain>
    </source>
</reference>
<dbReference type="EMBL" id="RCOR01000006">
    <property type="protein sequence ID" value="RSN70621.1"/>
    <property type="molecule type" value="Genomic_DNA"/>
</dbReference>
<dbReference type="InterPro" id="IPR027417">
    <property type="entry name" value="P-loop_NTPase"/>
</dbReference>
<accession>A0A3R9R017</accession>
<sequence length="246" mass="28112">MERIKLGLEPLDALVPDGMIRGSLVGIFGETGTGKSVILNELAFRFLQRGENVLFVLLEDLPFSRILSFDALGFDIRRYLGEGKLKFLDCFSYRLRGFDVEMEPYLEGNVIEAEDPRNPESVWEEIFSRAKEIRGKGVVLIDSMTEFLTIAPDASVLLDLMKTAKALLCRYYGIPIIYSFHFGFYDDFRFQIEVFSDGVIDLRFNPEVVNNALVKQIRVRRMSGSRHRTEWLTFDVESGKGIVSVK</sequence>
<dbReference type="InterPro" id="IPR014774">
    <property type="entry name" value="KaiC-like_dom"/>
</dbReference>